<dbReference type="Gene3D" id="3.30.1460.30">
    <property type="entry name" value="YgaC/TfoX-N like chaperone"/>
    <property type="match status" value="1"/>
</dbReference>
<reference evidence="2" key="1">
    <citation type="journal article" date="2020" name="mSystems">
        <title>Genome- and Community-Level Interaction Insights into Carbon Utilization and Element Cycling Functions of Hydrothermarchaeota in Hydrothermal Sediment.</title>
        <authorList>
            <person name="Zhou Z."/>
            <person name="Liu Y."/>
            <person name="Xu W."/>
            <person name="Pan J."/>
            <person name="Luo Z.H."/>
            <person name="Li M."/>
        </authorList>
    </citation>
    <scope>NUCLEOTIDE SEQUENCE [LARGE SCALE GENOMIC DNA]</scope>
    <source>
        <strain evidence="2">HyVt-527</strain>
    </source>
</reference>
<dbReference type="InterPro" id="IPR007076">
    <property type="entry name" value="TfoX_N"/>
</dbReference>
<dbReference type="EMBL" id="DROD01000362">
    <property type="protein sequence ID" value="HHJ52579.1"/>
    <property type="molecule type" value="Genomic_DNA"/>
</dbReference>
<organism evidence="2">
    <name type="scientific">Caldithrix abyssi</name>
    <dbReference type="NCBI Taxonomy" id="187145"/>
    <lineage>
        <taxon>Bacteria</taxon>
        <taxon>Pseudomonadati</taxon>
        <taxon>Calditrichota</taxon>
        <taxon>Calditrichia</taxon>
        <taxon>Calditrichales</taxon>
        <taxon>Calditrichaceae</taxon>
        <taxon>Caldithrix</taxon>
    </lineage>
</organism>
<sequence length="109" mass="12234">MASDVSFVEFVADQIAGAGHITFKKMFGEFGLYCDGKIIGLVCDNQLFIKPTAAGRNYIQNPVEAPPYPGAKNYFLIEDQIENREWLTRLVRLSADELPAPKPKSKKRK</sequence>
<dbReference type="SUPFAM" id="SSF159894">
    <property type="entry name" value="YgaC/TfoX-N like"/>
    <property type="match status" value="1"/>
</dbReference>
<accession>A0A7V5PNY8</accession>
<comment type="caution">
    <text evidence="2">The sequence shown here is derived from an EMBL/GenBank/DDBJ whole genome shotgun (WGS) entry which is preliminary data.</text>
</comment>
<feature type="domain" description="TfoX N-terminal" evidence="1">
    <location>
        <begin position="13"/>
        <end position="96"/>
    </location>
</feature>
<dbReference type="Proteomes" id="UP000886124">
    <property type="component" value="Unassembled WGS sequence"/>
</dbReference>
<evidence type="ECO:0000259" key="1">
    <source>
        <dbReference type="Pfam" id="PF04993"/>
    </source>
</evidence>
<dbReference type="Pfam" id="PF04993">
    <property type="entry name" value="TfoX_N"/>
    <property type="match status" value="1"/>
</dbReference>
<gene>
    <name evidence="2" type="ORF">ENJ89_05250</name>
</gene>
<name>A0A7V5PNY8_CALAY</name>
<protein>
    <submittedName>
        <fullName evidence="2">TfoX family protein</fullName>
    </submittedName>
</protein>
<evidence type="ECO:0000313" key="2">
    <source>
        <dbReference type="EMBL" id="HHJ52579.1"/>
    </source>
</evidence>
<dbReference type="AlphaFoldDB" id="A0A7V5PNY8"/>
<proteinExistence type="predicted"/>